<reference evidence="7 8" key="1">
    <citation type="submission" date="2016-10" db="EMBL/GenBank/DDBJ databases">
        <title>Description of Gloeomargarita lithophora gen. nov., sp. nov., a thylakoid-bearing basal-branching cyanobacterium with intracellular carbonates, and proposal for Gloeomargaritales ord. nov.</title>
        <authorList>
            <person name="Moreira D."/>
            <person name="Tavera R."/>
            <person name="Benzerara K."/>
            <person name="Skouri-Panet F."/>
            <person name="Couradeau E."/>
            <person name="Gerard E."/>
            <person name="Loussert C."/>
            <person name="Novelo E."/>
            <person name="Zivanovic Y."/>
            <person name="Lopez-Garcia P."/>
        </authorList>
    </citation>
    <scope>NUCLEOTIDE SEQUENCE [LARGE SCALE GENOMIC DNA]</scope>
    <source>
        <strain evidence="7 8">D10</strain>
    </source>
</reference>
<dbReference type="RefSeq" id="WP_071455826.1">
    <property type="nucleotide sequence ID" value="NZ_CP017675.1"/>
</dbReference>
<dbReference type="NCBIfam" id="NF004363">
    <property type="entry name" value="PRK05738.2-4"/>
    <property type="match status" value="1"/>
</dbReference>
<dbReference type="Pfam" id="PF00276">
    <property type="entry name" value="Ribosomal_L23"/>
    <property type="match status" value="1"/>
</dbReference>
<dbReference type="InterPro" id="IPR012677">
    <property type="entry name" value="Nucleotide-bd_a/b_plait_sf"/>
</dbReference>
<comment type="subunit">
    <text evidence="6">Part of the 50S ribosomal subunit. Contacts protein L29, and trigger factor when it is bound to the ribosome.</text>
</comment>
<evidence type="ECO:0000256" key="1">
    <source>
        <dbReference type="ARBA" id="ARBA00006700"/>
    </source>
</evidence>
<dbReference type="EMBL" id="CP017675">
    <property type="protein sequence ID" value="APB34314.1"/>
    <property type="molecule type" value="Genomic_DNA"/>
</dbReference>
<dbReference type="NCBIfam" id="NF004368">
    <property type="entry name" value="PRK05738.3-4"/>
    <property type="match status" value="1"/>
</dbReference>
<accession>A0A1J0AEE3</accession>
<evidence type="ECO:0000256" key="5">
    <source>
        <dbReference type="ARBA" id="ARBA00023274"/>
    </source>
</evidence>
<evidence type="ECO:0000256" key="3">
    <source>
        <dbReference type="ARBA" id="ARBA00022884"/>
    </source>
</evidence>
<evidence type="ECO:0000256" key="2">
    <source>
        <dbReference type="ARBA" id="ARBA00022730"/>
    </source>
</evidence>
<name>A0A1J0AEE3_9CYAN</name>
<sequence>MGRLTTLKPRHNDPRRLVDCIIRPLVTEKATRLLEQNQYTFAVRPQATKPEIKAAIELLFDVKVVAVNTLHPAERSKRVGRFAGQKPHYKKAMVTLAEGSQIVLFPDV</sequence>
<keyword evidence="3 6" id="KW-0694">RNA-binding</keyword>
<dbReference type="FunFam" id="3.30.70.330:FF:000001">
    <property type="entry name" value="50S ribosomal protein L23"/>
    <property type="match status" value="1"/>
</dbReference>
<dbReference type="Gene3D" id="3.30.70.330">
    <property type="match status" value="1"/>
</dbReference>
<dbReference type="PANTHER" id="PTHR11620">
    <property type="entry name" value="60S RIBOSOMAL PROTEIN L23A"/>
    <property type="match status" value="1"/>
</dbReference>
<dbReference type="AlphaFoldDB" id="A0A1J0AEE3"/>
<dbReference type="GO" id="GO:0005840">
    <property type="term" value="C:ribosome"/>
    <property type="evidence" value="ECO:0007669"/>
    <property type="project" value="UniProtKB-KW"/>
</dbReference>
<evidence type="ECO:0000313" key="8">
    <source>
        <dbReference type="Proteomes" id="UP000180235"/>
    </source>
</evidence>
<keyword evidence="8" id="KW-1185">Reference proteome</keyword>
<dbReference type="GO" id="GO:0006412">
    <property type="term" value="P:translation"/>
    <property type="evidence" value="ECO:0007669"/>
    <property type="project" value="UniProtKB-UniRule"/>
</dbReference>
<gene>
    <name evidence="6 7" type="primary">rplW</name>
    <name evidence="6" type="synonym">rpl23</name>
    <name evidence="7" type="ORF">GlitD10_1988</name>
</gene>
<dbReference type="GO" id="GO:0019843">
    <property type="term" value="F:rRNA binding"/>
    <property type="evidence" value="ECO:0007669"/>
    <property type="project" value="UniProtKB-UniRule"/>
</dbReference>
<evidence type="ECO:0000256" key="6">
    <source>
        <dbReference type="HAMAP-Rule" id="MF_01369"/>
    </source>
</evidence>
<dbReference type="GO" id="GO:0003735">
    <property type="term" value="F:structural constituent of ribosome"/>
    <property type="evidence" value="ECO:0007669"/>
    <property type="project" value="InterPro"/>
</dbReference>
<dbReference type="OrthoDB" id="9793353at2"/>
<organism evidence="7 8">
    <name type="scientific">Gloeomargarita lithophora Alchichica-D10</name>
    <dbReference type="NCBI Taxonomy" id="1188229"/>
    <lineage>
        <taxon>Bacteria</taxon>
        <taxon>Bacillati</taxon>
        <taxon>Cyanobacteriota</taxon>
        <taxon>Cyanophyceae</taxon>
        <taxon>Gloeomargaritales</taxon>
        <taxon>Gloeomargaritaceae</taxon>
        <taxon>Gloeomargarita</taxon>
    </lineage>
</organism>
<dbReference type="HAMAP" id="MF_01369_B">
    <property type="entry name" value="Ribosomal_uL23_B"/>
    <property type="match status" value="1"/>
</dbReference>
<keyword evidence="4 6" id="KW-0689">Ribosomal protein</keyword>
<dbReference type="InterPro" id="IPR013025">
    <property type="entry name" value="Ribosomal_uL23-like"/>
</dbReference>
<evidence type="ECO:0000256" key="4">
    <source>
        <dbReference type="ARBA" id="ARBA00022980"/>
    </source>
</evidence>
<dbReference type="GO" id="GO:1990904">
    <property type="term" value="C:ribonucleoprotein complex"/>
    <property type="evidence" value="ECO:0007669"/>
    <property type="project" value="UniProtKB-KW"/>
</dbReference>
<dbReference type="STRING" id="1188229.GlitD10_1988"/>
<dbReference type="SUPFAM" id="SSF54189">
    <property type="entry name" value="Ribosomal proteins S24e, L23 and L15e"/>
    <property type="match status" value="1"/>
</dbReference>
<comment type="similarity">
    <text evidence="1 6">Belongs to the universal ribosomal protein uL23 family.</text>
</comment>
<protein>
    <recommendedName>
        <fullName evidence="6">Large ribosomal subunit protein uL23</fullName>
    </recommendedName>
</protein>
<comment type="function">
    <text evidence="6">One of the early assembly proteins it binds 23S rRNA. One of the proteins that surrounds the polypeptide exit tunnel on the outside of the ribosome. Forms the main docking site for trigger factor binding to the ribosome.</text>
</comment>
<keyword evidence="2 6" id="KW-0699">rRNA-binding</keyword>
<dbReference type="Proteomes" id="UP000180235">
    <property type="component" value="Chromosome"/>
</dbReference>
<dbReference type="KEGG" id="glt:GlitD10_1988"/>
<proteinExistence type="inferred from homology"/>
<evidence type="ECO:0000313" key="7">
    <source>
        <dbReference type="EMBL" id="APB34314.1"/>
    </source>
</evidence>
<dbReference type="InterPro" id="IPR012678">
    <property type="entry name" value="Ribosomal_uL23/eL15/eS24_sf"/>
</dbReference>
<keyword evidence="5 6" id="KW-0687">Ribonucleoprotein</keyword>